<keyword evidence="1" id="KW-1133">Transmembrane helix</keyword>
<comment type="caution">
    <text evidence="2">The sequence shown here is derived from an EMBL/GenBank/DDBJ whole genome shotgun (WGS) entry which is preliminary data.</text>
</comment>
<feature type="transmembrane region" description="Helical" evidence="1">
    <location>
        <begin position="167"/>
        <end position="185"/>
    </location>
</feature>
<feature type="transmembrane region" description="Helical" evidence="1">
    <location>
        <begin position="104"/>
        <end position="124"/>
    </location>
</feature>
<accession>A0A7W6J7V1</accession>
<dbReference type="EMBL" id="JACIEZ010000009">
    <property type="protein sequence ID" value="MBB4066424.1"/>
    <property type="molecule type" value="Genomic_DNA"/>
</dbReference>
<dbReference type="AlphaFoldDB" id="A0A7W6J7V1"/>
<evidence type="ECO:0000313" key="2">
    <source>
        <dbReference type="EMBL" id="MBB4066424.1"/>
    </source>
</evidence>
<organism evidence="2 3">
    <name type="scientific">Gellertiella hungarica</name>
    <dbReference type="NCBI Taxonomy" id="1572859"/>
    <lineage>
        <taxon>Bacteria</taxon>
        <taxon>Pseudomonadati</taxon>
        <taxon>Pseudomonadota</taxon>
        <taxon>Alphaproteobacteria</taxon>
        <taxon>Hyphomicrobiales</taxon>
        <taxon>Rhizobiaceae</taxon>
        <taxon>Gellertiella</taxon>
    </lineage>
</organism>
<sequence length="191" mass="19776">MSPLIFALALSLLLLTPGPTNTLLALAGTARRSRTGLCCMGAELAGYFTTVLPVHVLAAPVLAAHPELGRVVSAVAALWVLTLSIRLWGRSLETDATVAVTPRLVYVTTVLNPKGLVIALALLPGQPGADLYLCLVLMAVLIPAAALLWLSLGATAIRRLSERHPALIMRAASSALLFFAAGLAGKAAGLI</sequence>
<gene>
    <name evidence="2" type="ORF">GGR23_003639</name>
</gene>
<dbReference type="RefSeq" id="WP_183367697.1">
    <property type="nucleotide sequence ID" value="NZ_JACIEZ010000009.1"/>
</dbReference>
<reference evidence="2 3" key="1">
    <citation type="submission" date="2020-08" db="EMBL/GenBank/DDBJ databases">
        <title>Genomic Encyclopedia of Type Strains, Phase IV (KMG-IV): sequencing the most valuable type-strain genomes for metagenomic binning, comparative biology and taxonomic classification.</title>
        <authorList>
            <person name="Goeker M."/>
        </authorList>
    </citation>
    <scope>NUCLEOTIDE SEQUENCE [LARGE SCALE GENOMIC DNA]</scope>
    <source>
        <strain evidence="2 3">DSM 29853</strain>
    </source>
</reference>
<keyword evidence="1" id="KW-0812">Transmembrane</keyword>
<evidence type="ECO:0000256" key="1">
    <source>
        <dbReference type="SAM" id="Phobius"/>
    </source>
</evidence>
<keyword evidence="3" id="KW-1185">Reference proteome</keyword>
<name>A0A7W6J7V1_9HYPH</name>
<keyword evidence="1" id="KW-0472">Membrane</keyword>
<feature type="transmembrane region" description="Helical" evidence="1">
    <location>
        <begin position="131"/>
        <end position="152"/>
    </location>
</feature>
<feature type="transmembrane region" description="Helical" evidence="1">
    <location>
        <begin position="44"/>
        <end position="64"/>
    </location>
</feature>
<protein>
    <submittedName>
        <fullName evidence="2">Threonine/homoserine/homoserine lactone efflux protein</fullName>
    </submittedName>
</protein>
<evidence type="ECO:0000313" key="3">
    <source>
        <dbReference type="Proteomes" id="UP000528286"/>
    </source>
</evidence>
<feature type="transmembrane region" description="Helical" evidence="1">
    <location>
        <begin position="71"/>
        <end position="89"/>
    </location>
</feature>
<proteinExistence type="predicted"/>
<dbReference type="Proteomes" id="UP000528286">
    <property type="component" value="Unassembled WGS sequence"/>
</dbReference>